<accession>A0A395GVZ4</accession>
<name>A0A395GVZ4_9EURO</name>
<dbReference type="OrthoDB" id="5389061at2759"/>
<dbReference type="GeneID" id="37224702"/>
<feature type="signal peptide" evidence="1">
    <location>
        <begin position="1"/>
        <end position="19"/>
    </location>
</feature>
<dbReference type="RefSeq" id="XP_025573516.1">
    <property type="nucleotide sequence ID" value="XM_025719837.1"/>
</dbReference>
<proteinExistence type="predicted"/>
<dbReference type="VEuPathDB" id="FungiDB:BO80DRAFT_426725"/>
<reference evidence="2 3" key="1">
    <citation type="submission" date="2018-02" db="EMBL/GenBank/DDBJ databases">
        <title>The genomes of Aspergillus section Nigri reveals drivers in fungal speciation.</title>
        <authorList>
            <consortium name="DOE Joint Genome Institute"/>
            <person name="Vesth T.C."/>
            <person name="Nybo J."/>
            <person name="Theobald S."/>
            <person name="Brandl J."/>
            <person name="Frisvad J.C."/>
            <person name="Nielsen K.F."/>
            <person name="Lyhne E.K."/>
            <person name="Kogle M.E."/>
            <person name="Kuo A."/>
            <person name="Riley R."/>
            <person name="Clum A."/>
            <person name="Nolan M."/>
            <person name="Lipzen A."/>
            <person name="Salamov A."/>
            <person name="Henrissat B."/>
            <person name="Wiebenga A."/>
            <person name="De vries R.P."/>
            <person name="Grigoriev I.V."/>
            <person name="Mortensen U.H."/>
            <person name="Andersen M.R."/>
            <person name="Baker S.E."/>
        </authorList>
    </citation>
    <scope>NUCLEOTIDE SEQUENCE [LARGE SCALE GENOMIC DNA]</scope>
    <source>
        <strain evidence="2 3">CBS 121593</strain>
    </source>
</reference>
<dbReference type="EMBL" id="KZ824448">
    <property type="protein sequence ID" value="RAK99188.1"/>
    <property type="molecule type" value="Genomic_DNA"/>
</dbReference>
<evidence type="ECO:0000313" key="3">
    <source>
        <dbReference type="Proteomes" id="UP000249402"/>
    </source>
</evidence>
<dbReference type="Proteomes" id="UP000249402">
    <property type="component" value="Unassembled WGS sequence"/>
</dbReference>
<evidence type="ECO:0000256" key="1">
    <source>
        <dbReference type="SAM" id="SignalP"/>
    </source>
</evidence>
<sequence length="260" mass="28513">MLFGKTLVTLLASVAIASAVAIPAPIDNTPNALVERTTKSKTKTTTTTTNPFAKIKASKATWEKAAKLCKSGASKRSDWEEWDDDSTVHLFDTRTTSWPPKTPSGFTEVRMDQEVGERDPLGLWTYGLVTCMGVGVTGTQTDSKKNSRFLMHLMASPSTMEKQWGNFQKLVTESGVTNMEGWMSIPDTSKDVPSNWNEDDKELSDDVAEAIEGILTQLIGKAPKIVKRPMAPAIAHELPHGTMQIDKNNEVEIEGTKVTQ</sequence>
<keyword evidence="3" id="KW-1185">Reference proteome</keyword>
<dbReference type="AlphaFoldDB" id="A0A395GVZ4"/>
<feature type="chain" id="PRO_5017433909" evidence="1">
    <location>
        <begin position="20"/>
        <end position="260"/>
    </location>
</feature>
<keyword evidence="1" id="KW-0732">Signal</keyword>
<protein>
    <submittedName>
        <fullName evidence="2">Uncharacterized protein</fullName>
    </submittedName>
</protein>
<organism evidence="2 3">
    <name type="scientific">Aspergillus ibericus CBS 121593</name>
    <dbReference type="NCBI Taxonomy" id="1448316"/>
    <lineage>
        <taxon>Eukaryota</taxon>
        <taxon>Fungi</taxon>
        <taxon>Dikarya</taxon>
        <taxon>Ascomycota</taxon>
        <taxon>Pezizomycotina</taxon>
        <taxon>Eurotiomycetes</taxon>
        <taxon>Eurotiomycetidae</taxon>
        <taxon>Eurotiales</taxon>
        <taxon>Aspergillaceae</taxon>
        <taxon>Aspergillus</taxon>
        <taxon>Aspergillus subgen. Circumdati</taxon>
    </lineage>
</organism>
<evidence type="ECO:0000313" key="2">
    <source>
        <dbReference type="EMBL" id="RAK99188.1"/>
    </source>
</evidence>
<gene>
    <name evidence="2" type="ORF">BO80DRAFT_426725</name>
</gene>